<evidence type="ECO:0000259" key="17">
    <source>
        <dbReference type="Pfam" id="PF08009"/>
    </source>
</evidence>
<dbReference type="InterPro" id="IPR048254">
    <property type="entry name" value="CDP_ALCOHOL_P_TRANSF_CS"/>
</dbReference>
<dbReference type="InterPro" id="IPR000462">
    <property type="entry name" value="CDP-OH_P_trans"/>
</dbReference>
<dbReference type="Proteomes" id="UP001156882">
    <property type="component" value="Unassembled WGS sequence"/>
</dbReference>
<feature type="transmembrane region" description="Helical" evidence="16">
    <location>
        <begin position="90"/>
        <end position="109"/>
    </location>
</feature>
<evidence type="ECO:0000256" key="13">
    <source>
        <dbReference type="ARBA" id="ARBA00023264"/>
    </source>
</evidence>
<evidence type="ECO:0000256" key="7">
    <source>
        <dbReference type="ARBA" id="ARBA00022679"/>
    </source>
</evidence>
<keyword evidence="13" id="KW-1208">Phospholipid metabolism</keyword>
<sequence length="282" mass="30990">MDPLFPPFQPENPDPRKGWGRRAIPFRVLIPNVITLLALCAGMSAIRLAIENKLDLAIGCIVVAALLDGIDGRVARYLKGTSKFGAELDSLADFVNFGVVPGIVLYFWGLHDLRSLGWIGSLVFAICMVLRLARFNVTSADPNRPPYQSNFFTGMPAPAGACTVLLPIYLSFLGLAHEPSHAMFELAYVLLIAFLMISTIPTFSGKKLGTRIPREWVLPIFVVAVVVVLLLAFNPWETLTAITLIYLATIPFGIVYYRRQARAYQATQEKAAPQEAPDQPSA</sequence>
<name>A0ABQ6CTS4_9HYPH</name>
<evidence type="ECO:0000256" key="15">
    <source>
        <dbReference type="RuleBase" id="RU003750"/>
    </source>
</evidence>
<dbReference type="InterPro" id="IPR012616">
    <property type="entry name" value="CDP-OH_P_trans_C"/>
</dbReference>
<comment type="caution">
    <text evidence="18">The sequence shown here is derived from an EMBL/GenBank/DDBJ whole genome shotgun (WGS) entry which is preliminary data.</text>
</comment>
<organism evidence="18 19">
    <name type="scientific">Labrys miyagiensis</name>
    <dbReference type="NCBI Taxonomy" id="346912"/>
    <lineage>
        <taxon>Bacteria</taxon>
        <taxon>Pseudomonadati</taxon>
        <taxon>Pseudomonadota</taxon>
        <taxon>Alphaproteobacteria</taxon>
        <taxon>Hyphomicrobiales</taxon>
        <taxon>Xanthobacteraceae</taxon>
        <taxon>Labrys</taxon>
    </lineage>
</organism>
<keyword evidence="9 16" id="KW-1133">Transmembrane helix</keyword>
<dbReference type="InterPro" id="IPR043130">
    <property type="entry name" value="CDP-OH_PTrfase_TM_dom"/>
</dbReference>
<evidence type="ECO:0000256" key="5">
    <source>
        <dbReference type="ARBA" id="ARBA00017171"/>
    </source>
</evidence>
<evidence type="ECO:0000313" key="18">
    <source>
        <dbReference type="EMBL" id="GLS23746.1"/>
    </source>
</evidence>
<evidence type="ECO:0000256" key="14">
    <source>
        <dbReference type="ARBA" id="ARBA00032361"/>
    </source>
</evidence>
<evidence type="ECO:0000256" key="8">
    <source>
        <dbReference type="ARBA" id="ARBA00022692"/>
    </source>
</evidence>
<comment type="subcellular location">
    <subcellularLocation>
        <location evidence="2">Endomembrane system</location>
        <topology evidence="2">Multi-pass membrane protein</topology>
    </subcellularLocation>
</comment>
<dbReference type="PANTHER" id="PTHR14269">
    <property type="entry name" value="CDP-DIACYLGLYCEROL--GLYCEROL-3-PHOSPHATE 3-PHOSPHATIDYLTRANSFERASE-RELATED"/>
    <property type="match status" value="1"/>
</dbReference>
<evidence type="ECO:0000256" key="9">
    <source>
        <dbReference type="ARBA" id="ARBA00022989"/>
    </source>
</evidence>
<evidence type="ECO:0000256" key="6">
    <source>
        <dbReference type="ARBA" id="ARBA00022516"/>
    </source>
</evidence>
<evidence type="ECO:0000256" key="4">
    <source>
        <dbReference type="ARBA" id="ARBA00013174"/>
    </source>
</evidence>
<keyword evidence="10" id="KW-0443">Lipid metabolism</keyword>
<dbReference type="Pfam" id="PF08009">
    <property type="entry name" value="CDP-OH_P_tran_2"/>
    <property type="match status" value="1"/>
</dbReference>
<dbReference type="InterPro" id="IPR004533">
    <property type="entry name" value="CDP-diaglyc--ser_O-PTrfase"/>
</dbReference>
<reference evidence="19" key="1">
    <citation type="journal article" date="2019" name="Int. J. Syst. Evol. Microbiol.">
        <title>The Global Catalogue of Microorganisms (GCM) 10K type strain sequencing project: providing services to taxonomists for standard genome sequencing and annotation.</title>
        <authorList>
            <consortium name="The Broad Institute Genomics Platform"/>
            <consortium name="The Broad Institute Genome Sequencing Center for Infectious Disease"/>
            <person name="Wu L."/>
            <person name="Ma J."/>
        </authorList>
    </citation>
    <scope>NUCLEOTIDE SEQUENCE [LARGE SCALE GENOMIC DNA]</scope>
    <source>
        <strain evidence="19">NBRC 101365</strain>
    </source>
</reference>
<dbReference type="RefSeq" id="WP_284316676.1">
    <property type="nucleotide sequence ID" value="NZ_BSPC01000080.1"/>
</dbReference>
<dbReference type="InterPro" id="IPR050324">
    <property type="entry name" value="CDP-alcohol_PTase-I"/>
</dbReference>
<evidence type="ECO:0000256" key="1">
    <source>
        <dbReference type="ARBA" id="ARBA00000287"/>
    </source>
</evidence>
<dbReference type="NCBIfam" id="TIGR00473">
    <property type="entry name" value="pssA"/>
    <property type="match status" value="1"/>
</dbReference>
<comment type="similarity">
    <text evidence="3 15">Belongs to the CDP-alcohol phosphatidyltransferase class-I family.</text>
</comment>
<feature type="transmembrane region" description="Helical" evidence="16">
    <location>
        <begin position="115"/>
        <end position="133"/>
    </location>
</feature>
<evidence type="ECO:0000256" key="3">
    <source>
        <dbReference type="ARBA" id="ARBA00010441"/>
    </source>
</evidence>
<dbReference type="PROSITE" id="PS00379">
    <property type="entry name" value="CDP_ALCOHOL_P_TRANSF"/>
    <property type="match status" value="1"/>
</dbReference>
<dbReference type="Gene3D" id="1.20.120.1760">
    <property type="match status" value="1"/>
</dbReference>
<keyword evidence="12" id="KW-0594">Phospholipid biosynthesis</keyword>
<evidence type="ECO:0000256" key="12">
    <source>
        <dbReference type="ARBA" id="ARBA00023209"/>
    </source>
</evidence>
<protein>
    <recommendedName>
        <fullName evidence="5">CDP-diacylglycerol--serine O-phosphatidyltransferase</fullName>
        <ecNumber evidence="4">2.7.8.8</ecNumber>
    </recommendedName>
    <alternativeName>
        <fullName evidence="14">Phosphatidylserine synthase</fullName>
    </alternativeName>
</protein>
<feature type="transmembrane region" description="Helical" evidence="16">
    <location>
        <begin position="26"/>
        <end position="50"/>
    </location>
</feature>
<gene>
    <name evidence="18" type="primary">pssA</name>
    <name evidence="18" type="ORF">GCM10007874_67670</name>
</gene>
<proteinExistence type="inferred from homology"/>
<dbReference type="EMBL" id="BSPC01000080">
    <property type="protein sequence ID" value="GLS23746.1"/>
    <property type="molecule type" value="Genomic_DNA"/>
</dbReference>
<evidence type="ECO:0000256" key="16">
    <source>
        <dbReference type="SAM" id="Phobius"/>
    </source>
</evidence>
<comment type="catalytic activity">
    <reaction evidence="1">
        <text>a CDP-1,2-diacyl-sn-glycerol + L-serine = a 1,2-diacyl-sn-glycero-3-phospho-L-serine + CMP + H(+)</text>
        <dbReference type="Rhea" id="RHEA:16913"/>
        <dbReference type="ChEBI" id="CHEBI:15378"/>
        <dbReference type="ChEBI" id="CHEBI:33384"/>
        <dbReference type="ChEBI" id="CHEBI:57262"/>
        <dbReference type="ChEBI" id="CHEBI:58332"/>
        <dbReference type="ChEBI" id="CHEBI:60377"/>
        <dbReference type="EC" id="2.7.8.8"/>
    </reaction>
</comment>
<evidence type="ECO:0000256" key="2">
    <source>
        <dbReference type="ARBA" id="ARBA00004127"/>
    </source>
</evidence>
<accession>A0ABQ6CTS4</accession>
<keyword evidence="19" id="KW-1185">Reference proteome</keyword>
<feature type="transmembrane region" description="Helical" evidence="16">
    <location>
        <begin position="154"/>
        <end position="174"/>
    </location>
</feature>
<dbReference type="PANTHER" id="PTHR14269:SF61">
    <property type="entry name" value="CDP-DIACYLGLYCEROL--SERINE O-PHOSPHATIDYLTRANSFERASE"/>
    <property type="match status" value="1"/>
</dbReference>
<feature type="transmembrane region" description="Helical" evidence="16">
    <location>
        <begin position="216"/>
        <end position="233"/>
    </location>
</feature>
<dbReference type="Pfam" id="PF01066">
    <property type="entry name" value="CDP-OH_P_transf"/>
    <property type="match status" value="1"/>
</dbReference>
<feature type="transmembrane region" description="Helical" evidence="16">
    <location>
        <begin position="186"/>
        <end position="204"/>
    </location>
</feature>
<evidence type="ECO:0000256" key="11">
    <source>
        <dbReference type="ARBA" id="ARBA00023136"/>
    </source>
</evidence>
<dbReference type="EC" id="2.7.8.8" evidence="4"/>
<keyword evidence="6" id="KW-0444">Lipid biosynthesis</keyword>
<keyword evidence="8 16" id="KW-0812">Transmembrane</keyword>
<keyword evidence="7 15" id="KW-0808">Transferase</keyword>
<evidence type="ECO:0000313" key="19">
    <source>
        <dbReference type="Proteomes" id="UP001156882"/>
    </source>
</evidence>
<feature type="domain" description="CDP-alcohol phosphatidyltransferase C-terminal" evidence="17">
    <location>
        <begin position="215"/>
        <end position="251"/>
    </location>
</feature>
<evidence type="ECO:0000256" key="10">
    <source>
        <dbReference type="ARBA" id="ARBA00023098"/>
    </source>
</evidence>
<keyword evidence="11 16" id="KW-0472">Membrane</keyword>
<feature type="transmembrane region" description="Helical" evidence="16">
    <location>
        <begin position="239"/>
        <end position="257"/>
    </location>
</feature>